<gene>
    <name evidence="1" type="ORF">EV644_1446</name>
</gene>
<protein>
    <submittedName>
        <fullName evidence="1">Uncharacterized protein</fullName>
    </submittedName>
</protein>
<evidence type="ECO:0000313" key="1">
    <source>
        <dbReference type="EMBL" id="TCO08610.1"/>
    </source>
</evidence>
<proteinExistence type="predicted"/>
<name>A0ABY2B6B0_9ACTN</name>
<reference evidence="1 2" key="1">
    <citation type="journal article" date="2015" name="Stand. Genomic Sci.">
        <title>Genomic Encyclopedia of Bacterial and Archaeal Type Strains, Phase III: the genomes of soil and plant-associated and newly described type strains.</title>
        <authorList>
            <person name="Whitman W.B."/>
            <person name="Woyke T."/>
            <person name="Klenk H.P."/>
            <person name="Zhou Y."/>
            <person name="Lilburn T.G."/>
            <person name="Beck B.J."/>
            <person name="De Vos P."/>
            <person name="Vandamme P."/>
            <person name="Eisen J.A."/>
            <person name="Garrity G."/>
            <person name="Hugenholtz P."/>
            <person name="Kyrpides N.C."/>
        </authorList>
    </citation>
    <scope>NUCLEOTIDE SEQUENCE [LARGE SCALE GENOMIC DNA]</scope>
    <source>
        <strain evidence="1 2">VKM Ac-2538</strain>
    </source>
</reference>
<dbReference type="EMBL" id="SLWM01000044">
    <property type="protein sequence ID" value="TCO08610.1"/>
    <property type="molecule type" value="Genomic_DNA"/>
</dbReference>
<evidence type="ECO:0000313" key="2">
    <source>
        <dbReference type="Proteomes" id="UP000295818"/>
    </source>
</evidence>
<accession>A0ABY2B6B0</accession>
<dbReference type="Proteomes" id="UP000295818">
    <property type="component" value="Unassembled WGS sequence"/>
</dbReference>
<sequence>MIGEAQELLTAVGRSLARSGPDGWRELDLKISAAGGIPG</sequence>
<organism evidence="1 2">
    <name type="scientific">Kribbella orskensis</name>
    <dbReference type="NCBI Taxonomy" id="2512216"/>
    <lineage>
        <taxon>Bacteria</taxon>
        <taxon>Bacillati</taxon>
        <taxon>Actinomycetota</taxon>
        <taxon>Actinomycetes</taxon>
        <taxon>Propionibacteriales</taxon>
        <taxon>Kribbellaceae</taxon>
        <taxon>Kribbella</taxon>
    </lineage>
</organism>
<comment type="caution">
    <text evidence="1">The sequence shown here is derived from an EMBL/GenBank/DDBJ whole genome shotgun (WGS) entry which is preliminary data.</text>
</comment>
<keyword evidence="2" id="KW-1185">Reference proteome</keyword>